<name>A0A6A3KLN8_9STRA</name>
<reference evidence="2 3" key="1">
    <citation type="submission" date="2018-09" db="EMBL/GenBank/DDBJ databases">
        <title>Genomic investigation of the strawberry pathogen Phytophthora fragariae indicates pathogenicity is determined by transcriptional variation in three key races.</title>
        <authorList>
            <person name="Adams T.M."/>
            <person name="Armitage A.D."/>
            <person name="Sobczyk M.K."/>
            <person name="Bates H.J."/>
            <person name="Dunwell J.M."/>
            <person name="Nellist C.F."/>
            <person name="Harrison R.J."/>
        </authorList>
    </citation>
    <scope>NUCLEOTIDE SEQUENCE [LARGE SCALE GENOMIC DNA]</scope>
    <source>
        <strain evidence="2 3">SCRP324</strain>
    </source>
</reference>
<organism evidence="2 3">
    <name type="scientific">Phytophthora rubi</name>
    <dbReference type="NCBI Taxonomy" id="129364"/>
    <lineage>
        <taxon>Eukaryota</taxon>
        <taxon>Sar</taxon>
        <taxon>Stramenopiles</taxon>
        <taxon>Oomycota</taxon>
        <taxon>Peronosporomycetes</taxon>
        <taxon>Peronosporales</taxon>
        <taxon>Peronosporaceae</taxon>
        <taxon>Phytophthora</taxon>
    </lineage>
</organism>
<evidence type="ECO:0000313" key="3">
    <source>
        <dbReference type="Proteomes" id="UP000435112"/>
    </source>
</evidence>
<feature type="compositionally biased region" description="Basic residues" evidence="1">
    <location>
        <begin position="73"/>
        <end position="91"/>
    </location>
</feature>
<dbReference type="EMBL" id="QXFU01001251">
    <property type="protein sequence ID" value="KAE9006737.1"/>
    <property type="molecule type" value="Genomic_DNA"/>
</dbReference>
<feature type="region of interest" description="Disordered" evidence="1">
    <location>
        <begin position="72"/>
        <end position="133"/>
    </location>
</feature>
<accession>A0A6A3KLN8</accession>
<sequence length="333" mass="37460">MAAGRPRQAPQVGDLLLPSLRNPARCGDSNQREADAGVQWDDNRHRRARRRRPREPQLPVAYVVLPPVFPIDKRRHRRHHSDRRRAIKTRHSPTYSSSSDEQRSSSSDDEDSNGEEDSRIVRPPRATTMRSQRMRSIAAMSKLQHDAASTIQREYRFYRRRLAGRHRRNQRLARQAQDLLDVFLLQEVTNIVPTCLLDVLRETCMQEAATAKHRKDLAASLGDGVLLSLIDGCIRDVFDDVLQAMVKSYFAQQIDLSRAATPPALAVAADILDDWTQDLVADLLPEVLTELASEYTAQQQHEAPHSAGSNAIDASTLDSVTTLVAPATNQVKE</sequence>
<dbReference type="AlphaFoldDB" id="A0A6A3KLN8"/>
<feature type="region of interest" description="Disordered" evidence="1">
    <location>
        <begin position="1"/>
        <end position="54"/>
    </location>
</feature>
<evidence type="ECO:0000313" key="2">
    <source>
        <dbReference type="EMBL" id="KAE9006737.1"/>
    </source>
</evidence>
<protein>
    <submittedName>
        <fullName evidence="2">Uncharacterized protein</fullName>
    </submittedName>
</protein>
<gene>
    <name evidence="2" type="ORF">PR002_g16408</name>
</gene>
<proteinExistence type="predicted"/>
<dbReference type="Proteomes" id="UP000435112">
    <property type="component" value="Unassembled WGS sequence"/>
</dbReference>
<evidence type="ECO:0000256" key="1">
    <source>
        <dbReference type="SAM" id="MobiDB-lite"/>
    </source>
</evidence>
<dbReference type="OrthoDB" id="116014at2759"/>
<comment type="caution">
    <text evidence="2">The sequence shown here is derived from an EMBL/GenBank/DDBJ whole genome shotgun (WGS) entry which is preliminary data.</text>
</comment>